<feature type="compositionally biased region" description="Polar residues" evidence="2">
    <location>
        <begin position="173"/>
        <end position="185"/>
    </location>
</feature>
<evidence type="ECO:0000313" key="5">
    <source>
        <dbReference type="Proteomes" id="UP000215914"/>
    </source>
</evidence>
<dbReference type="Proteomes" id="UP000215914">
    <property type="component" value="Chromosome 7"/>
</dbReference>
<protein>
    <submittedName>
        <fullName evidence="4">Putative EEIG1/EHBP1 N-terminal domain-containing protein</fullName>
    </submittedName>
</protein>
<sequence length="1003" mass="115297">MFKAQRNGKSPSSGEKIDFKFSNFQALQVPKVWDKLSVSIISVESGKTIARTNKALVRNGNCQWTETLSESIWIQHNNSSKELEEHLFKFVVSMGSARCGILGEAMVNMARYYTSSKSSSPVSLPLKKCNYGTILQVKIQCLTPRTKLRYMFVDEDNDHASSSRSNGSAVSLNPKSKSPPTQDLAPTSLLEQIKIMEPSYEPSSSNQNNDSAEHSLEKKTFHQESHINGIKHNIDANSKNSVSKSNKSSLKSMITQDDQEQEYNESSAHVPPSSSVINVGSSKNLLEAAEETIEELRDEARTWEEKTQKLMLGLEILREKYSDQSKTLAESQIEISSAMAERDSIKKEADHIKMLLEESVVKQKAPMESKSTYNSKGQSQRLKELENELKAHKESNIDLTQQLKKSQESNFELVSILQELEETTETQRTEIEELRAVKSTLTELEKSFNSNLMETRSLQLKLKQTEESEKTLQANMQVLEQALENERISNSQTRSDLEKKEEYINNMESKLSETEEIGKNRMREIERLKMKVSEVENECNELTNENLELACELKERNKTIEENHITSICLDNLRNDQMVLSGNLDSQVSANKLLEQKAMELEKDKREMELYSFEMEEENIKLVEHVSELESQLARVKDELEKSESEKQKLQESAENLIEECNTLQKSNQKEVERLKHEISRLDEQKSTLTLEKLSLESSLKENDIHTFRKESERKIQELTTELAVVKKHHKKLIAEHEKKSKLLTSYRIREERIRTDSEHERQQLIEEAANLKEKVSDYKQKLEKLKNEKSNLEASLHSVSNSFEKLKAEKMSFFNKMSEFEDCKSERDALEEKLSRLEGDLTAKNASRLQDANIKNEISRIKSANLQYRLKIQQLEGEKKELLKKVDDLTGVHETRTQEDTDYAAKMKMLEAELDEALNANHKYRVQLQKQKSKGRNTHSSGKSKAEGEVVTKELFEKTKSSLETELKDLRDRYLEMSLKYAQVEAERGDLVMQLKTNSAKK</sequence>
<dbReference type="EMBL" id="CM007896">
    <property type="protein sequence ID" value="OTG19828.1"/>
    <property type="molecule type" value="Genomic_DNA"/>
</dbReference>
<dbReference type="PANTHER" id="PTHR47270">
    <property type="entry name" value="PROTEIN MLP1-LIKE"/>
    <property type="match status" value="1"/>
</dbReference>
<dbReference type="OMA" id="QESHING"/>
<gene>
    <name evidence="4" type="ORF">HannXRQ_Chr07g0186251</name>
</gene>
<feature type="region of interest" description="Disordered" evidence="2">
    <location>
        <begin position="157"/>
        <end position="185"/>
    </location>
</feature>
<evidence type="ECO:0000313" key="4">
    <source>
        <dbReference type="EMBL" id="OTG19828.1"/>
    </source>
</evidence>
<evidence type="ECO:0000259" key="3">
    <source>
        <dbReference type="PROSITE" id="PS51840"/>
    </source>
</evidence>
<dbReference type="InParanoid" id="A0A251U909"/>
<keyword evidence="1" id="KW-0175">Coiled coil</keyword>
<dbReference type="PROSITE" id="PS51840">
    <property type="entry name" value="C2_NT"/>
    <property type="match status" value="1"/>
</dbReference>
<feature type="coiled-coil region" evidence="1">
    <location>
        <begin position="375"/>
        <end position="437"/>
    </location>
</feature>
<feature type="compositionally biased region" description="Low complexity" evidence="2">
    <location>
        <begin position="162"/>
        <end position="171"/>
    </location>
</feature>
<organism evidence="4 5">
    <name type="scientific">Helianthus annuus</name>
    <name type="common">Common sunflower</name>
    <dbReference type="NCBI Taxonomy" id="4232"/>
    <lineage>
        <taxon>Eukaryota</taxon>
        <taxon>Viridiplantae</taxon>
        <taxon>Streptophyta</taxon>
        <taxon>Embryophyta</taxon>
        <taxon>Tracheophyta</taxon>
        <taxon>Spermatophyta</taxon>
        <taxon>Magnoliopsida</taxon>
        <taxon>eudicotyledons</taxon>
        <taxon>Gunneridae</taxon>
        <taxon>Pentapetalae</taxon>
        <taxon>asterids</taxon>
        <taxon>campanulids</taxon>
        <taxon>Asterales</taxon>
        <taxon>Asteraceae</taxon>
        <taxon>Asteroideae</taxon>
        <taxon>Heliantheae alliance</taxon>
        <taxon>Heliantheae</taxon>
        <taxon>Helianthus</taxon>
    </lineage>
</organism>
<accession>A0A251U909</accession>
<feature type="domain" description="C2 NT-type" evidence="3">
    <location>
        <begin position="7"/>
        <end position="143"/>
    </location>
</feature>
<dbReference type="AlphaFoldDB" id="A0A251U909"/>
<reference evidence="5" key="1">
    <citation type="journal article" date="2017" name="Nature">
        <title>The sunflower genome provides insights into oil metabolism, flowering and Asterid evolution.</title>
        <authorList>
            <person name="Badouin H."/>
            <person name="Gouzy J."/>
            <person name="Grassa C.J."/>
            <person name="Murat F."/>
            <person name="Staton S.E."/>
            <person name="Cottret L."/>
            <person name="Lelandais-Briere C."/>
            <person name="Owens G.L."/>
            <person name="Carrere S."/>
            <person name="Mayjonade B."/>
            <person name="Legrand L."/>
            <person name="Gill N."/>
            <person name="Kane N.C."/>
            <person name="Bowers J.E."/>
            <person name="Hubner S."/>
            <person name="Bellec A."/>
            <person name="Berard A."/>
            <person name="Berges H."/>
            <person name="Blanchet N."/>
            <person name="Boniface M.C."/>
            <person name="Brunel D."/>
            <person name="Catrice O."/>
            <person name="Chaidir N."/>
            <person name="Claudel C."/>
            <person name="Donnadieu C."/>
            <person name="Faraut T."/>
            <person name="Fievet G."/>
            <person name="Helmstetter N."/>
            <person name="King M."/>
            <person name="Knapp S.J."/>
            <person name="Lai Z."/>
            <person name="Le Paslier M.C."/>
            <person name="Lippi Y."/>
            <person name="Lorenzon L."/>
            <person name="Mandel J.R."/>
            <person name="Marage G."/>
            <person name="Marchand G."/>
            <person name="Marquand E."/>
            <person name="Bret-Mestries E."/>
            <person name="Morien E."/>
            <person name="Nambeesan S."/>
            <person name="Nguyen T."/>
            <person name="Pegot-Espagnet P."/>
            <person name="Pouilly N."/>
            <person name="Raftis F."/>
            <person name="Sallet E."/>
            <person name="Schiex T."/>
            <person name="Thomas J."/>
            <person name="Vandecasteele C."/>
            <person name="Vares D."/>
            <person name="Vear F."/>
            <person name="Vautrin S."/>
            <person name="Crespi M."/>
            <person name="Mangin B."/>
            <person name="Burke J.M."/>
            <person name="Salse J."/>
            <person name="Munos S."/>
            <person name="Vincourt P."/>
            <person name="Rieseberg L.H."/>
            <person name="Langlade N.B."/>
        </authorList>
    </citation>
    <scope>NUCLEOTIDE SEQUENCE [LARGE SCALE GENOMIC DNA]</scope>
    <source>
        <strain evidence="5">cv. SF193</strain>
    </source>
</reference>
<name>A0A251U909_HELAN</name>
<feature type="compositionally biased region" description="Low complexity" evidence="2">
    <location>
        <begin position="237"/>
        <end position="252"/>
    </location>
</feature>
<proteinExistence type="predicted"/>
<keyword evidence="5" id="KW-1185">Reference proteome</keyword>
<dbReference type="PANTHER" id="PTHR47270:SF3">
    <property type="entry name" value="HYPOTETICAL PROTEIN"/>
    <property type="match status" value="1"/>
</dbReference>
<feature type="region of interest" description="Disordered" evidence="2">
    <location>
        <begin position="231"/>
        <end position="282"/>
    </location>
</feature>
<dbReference type="Pfam" id="PF10358">
    <property type="entry name" value="NT-C2"/>
    <property type="match status" value="1"/>
</dbReference>
<feature type="region of interest" description="Disordered" evidence="2">
    <location>
        <begin position="929"/>
        <end position="949"/>
    </location>
</feature>
<evidence type="ECO:0000256" key="1">
    <source>
        <dbReference type="SAM" id="Coils"/>
    </source>
</evidence>
<feature type="compositionally biased region" description="Polar residues" evidence="2">
    <location>
        <begin position="264"/>
        <end position="282"/>
    </location>
</feature>
<feature type="coiled-coil region" evidence="1">
    <location>
        <begin position="462"/>
        <end position="552"/>
    </location>
</feature>
<dbReference type="InterPro" id="IPR019448">
    <property type="entry name" value="NT-C2"/>
</dbReference>
<evidence type="ECO:0000256" key="2">
    <source>
        <dbReference type="SAM" id="MobiDB-lite"/>
    </source>
</evidence>